<protein>
    <submittedName>
        <fullName evidence="2">Uncharacterized protein</fullName>
    </submittedName>
</protein>
<feature type="signal peptide" evidence="1">
    <location>
        <begin position="1"/>
        <end position="20"/>
    </location>
</feature>
<organism evidence="2 3">
    <name type="scientific">Lachnellula cervina</name>
    <dbReference type="NCBI Taxonomy" id="1316786"/>
    <lineage>
        <taxon>Eukaryota</taxon>
        <taxon>Fungi</taxon>
        <taxon>Dikarya</taxon>
        <taxon>Ascomycota</taxon>
        <taxon>Pezizomycotina</taxon>
        <taxon>Leotiomycetes</taxon>
        <taxon>Helotiales</taxon>
        <taxon>Lachnaceae</taxon>
        <taxon>Lachnellula</taxon>
    </lineage>
</organism>
<gene>
    <name evidence="2" type="ORF">LCER1_G001379</name>
</gene>
<reference evidence="2 3" key="1">
    <citation type="submission" date="2018-05" db="EMBL/GenBank/DDBJ databases">
        <title>Whole genome sequencing for identification of molecular markers to develop diagnostic detection tools for the regulated plant pathogen Lachnellula willkommii.</title>
        <authorList>
            <person name="Giroux E."/>
            <person name="Bilodeau G."/>
        </authorList>
    </citation>
    <scope>NUCLEOTIDE SEQUENCE [LARGE SCALE GENOMIC DNA]</scope>
    <source>
        <strain evidence="2 3">CBS 625.97</strain>
    </source>
</reference>
<dbReference type="AlphaFoldDB" id="A0A7D8YY28"/>
<keyword evidence="3" id="KW-1185">Reference proteome</keyword>
<comment type="caution">
    <text evidence="2">The sequence shown here is derived from an EMBL/GenBank/DDBJ whole genome shotgun (WGS) entry which is preliminary data.</text>
</comment>
<keyword evidence="1" id="KW-0732">Signal</keyword>
<proteinExistence type="predicted"/>
<dbReference type="Proteomes" id="UP000481288">
    <property type="component" value="Unassembled WGS sequence"/>
</dbReference>
<name>A0A7D8YY28_9HELO</name>
<evidence type="ECO:0000313" key="2">
    <source>
        <dbReference type="EMBL" id="TVY58167.1"/>
    </source>
</evidence>
<sequence>MASSITSTLLILTFIGIVLANPLTLSCHDDNCFRAVAGTRRGPGQVSTASSDCSSFLQTITTPPATTVTVTTTTTKPPSGAPNGKREALKTIPAYASPCPGAADYSSACSCLGITSAIITAPTPTITSTVTVTATASPTNSPCQGHTCSQGITTCNKDETCYCFVGTNSTSICAANVLCEALPACALDSDCAAGSVCALETCCPSHLGGVCFSPLCDNPAMRLMHMATIGRADTAAYRLE</sequence>
<evidence type="ECO:0000256" key="1">
    <source>
        <dbReference type="SAM" id="SignalP"/>
    </source>
</evidence>
<dbReference type="OrthoDB" id="5596743at2759"/>
<feature type="chain" id="PRO_5029005535" evidence="1">
    <location>
        <begin position="21"/>
        <end position="240"/>
    </location>
</feature>
<evidence type="ECO:0000313" key="3">
    <source>
        <dbReference type="Proteomes" id="UP000481288"/>
    </source>
</evidence>
<dbReference type="EMBL" id="QGMG01000054">
    <property type="protein sequence ID" value="TVY58167.1"/>
    <property type="molecule type" value="Genomic_DNA"/>
</dbReference>
<accession>A0A7D8YY28</accession>